<evidence type="ECO:0008006" key="4">
    <source>
        <dbReference type="Google" id="ProtNLM"/>
    </source>
</evidence>
<organism evidence="2 3">
    <name type="scientific">Rhizobium setariae</name>
    <dbReference type="NCBI Taxonomy" id="2801340"/>
    <lineage>
        <taxon>Bacteria</taxon>
        <taxon>Pseudomonadati</taxon>
        <taxon>Pseudomonadota</taxon>
        <taxon>Alphaproteobacteria</taxon>
        <taxon>Hyphomicrobiales</taxon>
        <taxon>Rhizobiaceae</taxon>
        <taxon>Rhizobium/Agrobacterium group</taxon>
        <taxon>Rhizobium</taxon>
    </lineage>
</organism>
<gene>
    <name evidence="2" type="ORF">JJB09_01550</name>
</gene>
<evidence type="ECO:0000313" key="2">
    <source>
        <dbReference type="EMBL" id="MBL0370702.1"/>
    </source>
</evidence>
<dbReference type="RefSeq" id="WP_201652084.1">
    <property type="nucleotide sequence ID" value="NZ_JAEQNC010000001.1"/>
</dbReference>
<sequence length="135" mass="15338">MVKQSRSQKLTRLVKVQRHLEHMAENELAATTQARAEVQENLVAVVDAIGSLEPIHQIFAGLYSSQISRLTAKDQHLHTMQQIHENRMLREKAKGDRLEENAQEARELENREADDAAIYDLIDQRMAANGKSDPV</sequence>
<evidence type="ECO:0000313" key="3">
    <source>
        <dbReference type="Proteomes" id="UP000633219"/>
    </source>
</evidence>
<reference evidence="2" key="1">
    <citation type="submission" date="2021-01" db="EMBL/GenBank/DDBJ databases">
        <title>Rhizobium sp. strain KVB221 16S ribosomal RNA gene Genome sequencing and assembly.</title>
        <authorList>
            <person name="Kang M."/>
        </authorList>
    </citation>
    <scope>NUCLEOTIDE SEQUENCE</scope>
    <source>
        <strain evidence="2">KVB221</strain>
    </source>
</reference>
<dbReference type="EMBL" id="JAEQNC010000001">
    <property type="protein sequence ID" value="MBL0370702.1"/>
    <property type="molecule type" value="Genomic_DNA"/>
</dbReference>
<name>A0A937CNI2_9HYPH</name>
<evidence type="ECO:0000256" key="1">
    <source>
        <dbReference type="SAM" id="MobiDB-lite"/>
    </source>
</evidence>
<accession>A0A937CNI2</accession>
<feature type="region of interest" description="Disordered" evidence="1">
    <location>
        <begin position="92"/>
        <end position="113"/>
    </location>
</feature>
<protein>
    <recommendedName>
        <fullName evidence="4">Flagellar FliJ protein</fullName>
    </recommendedName>
</protein>
<proteinExistence type="predicted"/>
<comment type="caution">
    <text evidence="2">The sequence shown here is derived from an EMBL/GenBank/DDBJ whole genome shotgun (WGS) entry which is preliminary data.</text>
</comment>
<dbReference type="Proteomes" id="UP000633219">
    <property type="component" value="Unassembled WGS sequence"/>
</dbReference>
<dbReference type="AlphaFoldDB" id="A0A937CNI2"/>
<keyword evidence="3" id="KW-1185">Reference proteome</keyword>